<protein>
    <recommendedName>
        <fullName evidence="4">Pcl8p</fullName>
    </recommendedName>
</protein>
<feature type="region of interest" description="Disordered" evidence="1">
    <location>
        <begin position="232"/>
        <end position="263"/>
    </location>
</feature>
<evidence type="ECO:0008006" key="4">
    <source>
        <dbReference type="Google" id="ProtNLM"/>
    </source>
</evidence>
<evidence type="ECO:0000256" key="1">
    <source>
        <dbReference type="SAM" id="MobiDB-lite"/>
    </source>
</evidence>
<dbReference type="PANTHER" id="PTHR15615">
    <property type="match status" value="1"/>
</dbReference>
<keyword evidence="3" id="KW-1185">Reference proteome</keyword>
<feature type="region of interest" description="Disordered" evidence="1">
    <location>
        <begin position="17"/>
        <end position="47"/>
    </location>
</feature>
<dbReference type="EMBL" id="OX365943">
    <property type="protein sequence ID" value="CAI4054080.1"/>
    <property type="molecule type" value="Genomic_DNA"/>
</dbReference>
<name>A0ABN8WR19_SACUV</name>
<feature type="region of interest" description="Disordered" evidence="1">
    <location>
        <begin position="152"/>
        <end position="175"/>
    </location>
</feature>
<feature type="compositionally biased region" description="Low complexity" evidence="1">
    <location>
        <begin position="90"/>
        <end position="111"/>
    </location>
</feature>
<feature type="compositionally biased region" description="Acidic residues" evidence="1">
    <location>
        <begin position="22"/>
        <end position="36"/>
    </location>
</feature>
<dbReference type="InterPro" id="IPR013922">
    <property type="entry name" value="Cyclin_PHO80-like"/>
</dbReference>
<feature type="compositionally biased region" description="Basic residues" evidence="1">
    <location>
        <begin position="79"/>
        <end position="89"/>
    </location>
</feature>
<feature type="compositionally biased region" description="Polar residues" evidence="1">
    <location>
        <begin position="248"/>
        <end position="262"/>
    </location>
</feature>
<accession>A0ABN8WR19</accession>
<gene>
    <name evidence="2" type="primary">SUVZ16G0680</name>
    <name evidence="2" type="ORF">SUVZ_16G0680</name>
</gene>
<dbReference type="CDD" id="cd20558">
    <property type="entry name" value="CYCLIN_ScPCL7-like"/>
    <property type="match status" value="1"/>
</dbReference>
<feature type="region of interest" description="Disordered" evidence="1">
    <location>
        <begin position="69"/>
        <end position="115"/>
    </location>
</feature>
<dbReference type="Gene3D" id="1.10.472.10">
    <property type="entry name" value="Cyclin-like"/>
    <property type="match status" value="1"/>
</dbReference>
<dbReference type="Proteomes" id="UP001162085">
    <property type="component" value="Chromosome 16"/>
</dbReference>
<dbReference type="Pfam" id="PF08613">
    <property type="entry name" value="Cyclin"/>
    <property type="match status" value="1"/>
</dbReference>
<organism evidence="2 3">
    <name type="scientific">Saccharomyces uvarum</name>
    <name type="common">Yeast</name>
    <name type="synonym">Saccharomyces bayanus var. uvarum</name>
    <dbReference type="NCBI Taxonomy" id="230603"/>
    <lineage>
        <taxon>Eukaryota</taxon>
        <taxon>Fungi</taxon>
        <taxon>Dikarya</taxon>
        <taxon>Ascomycota</taxon>
        <taxon>Saccharomycotina</taxon>
        <taxon>Saccharomycetes</taxon>
        <taxon>Saccharomycetales</taxon>
        <taxon>Saccharomycetaceae</taxon>
        <taxon>Saccharomyces</taxon>
    </lineage>
</organism>
<dbReference type="PANTHER" id="PTHR15615:SF123">
    <property type="entry name" value="PHO85 CYCLIN-10-RELATED"/>
    <property type="match status" value="1"/>
</dbReference>
<evidence type="ECO:0000313" key="3">
    <source>
        <dbReference type="Proteomes" id="UP001162085"/>
    </source>
</evidence>
<sequence>MTNEEGPNKCLVNDVLARSMSEFDDDDDEDEDENDSDMCRANDEGEDVFDLPLKTGISQSRNFSEVNGVLDPLSSLHGPSKRVRFKQRRQQQQQQQQQQHNNNNDFNADVNLKSPSGKKLDVEQLIQSANEINDYLANNIDKVNSFNSELLSNSGKLPGKAKSDTATQGTGRLDSMSNFALSDTELDNDDDDYLLDPLANGSSSTTTVDRHGYSLLDEALSTSDKEKIYTNKINSNSQVDTDDHIHESGNTTSDNEVDTNGPSEAIDYTKFDSFPYPPSLTSNEEPPDLKVLSIESEQENEKELRRISLLLDHYESIKKLPDLSDDEALSKFRENIDLILQLSKKIDENANTLAISAEDPQKFVNFTMKNPPSLSFKDFIDRIQNKCMFGAIVYLGATYLLQLVFLTRDELDGPIRLKAKLQEDQTHRIIISTIRIATKLLEDFVHSQNYICKVFGISKRLLTKLEISFLASVNFDGLMITCEKLEKTSHILDDTRQALGNP</sequence>
<evidence type="ECO:0000313" key="2">
    <source>
        <dbReference type="EMBL" id="CAI4054080.1"/>
    </source>
</evidence>
<proteinExistence type="predicted"/>
<feature type="compositionally biased region" description="Polar residues" evidence="1">
    <location>
        <begin position="164"/>
        <end position="175"/>
    </location>
</feature>
<reference evidence="2" key="1">
    <citation type="submission" date="2022-10" db="EMBL/GenBank/DDBJ databases">
        <authorList>
            <person name="Byrne P K."/>
        </authorList>
    </citation>
    <scope>NUCLEOTIDE SEQUENCE</scope>
    <source>
        <strain evidence="2">ZP964</strain>
    </source>
</reference>